<keyword evidence="1" id="KW-0472">Membrane</keyword>
<feature type="non-terminal residue" evidence="2">
    <location>
        <position position="102"/>
    </location>
</feature>
<dbReference type="PANTHER" id="PTHR32196">
    <property type="entry name" value="ABC TRANSPORTER PERMEASE PROTEIN YPHD-RELATED-RELATED"/>
    <property type="match status" value="1"/>
</dbReference>
<feature type="transmembrane region" description="Helical" evidence="1">
    <location>
        <begin position="82"/>
        <end position="99"/>
    </location>
</feature>
<keyword evidence="1" id="KW-0812">Transmembrane</keyword>
<feature type="transmembrane region" description="Helical" evidence="1">
    <location>
        <begin position="21"/>
        <end position="39"/>
    </location>
</feature>
<dbReference type="GO" id="GO:0005886">
    <property type="term" value="C:plasma membrane"/>
    <property type="evidence" value="ECO:0007669"/>
    <property type="project" value="TreeGrafter"/>
</dbReference>
<protein>
    <submittedName>
        <fullName evidence="2">Uncharacterized protein</fullName>
    </submittedName>
</protein>
<feature type="transmembrane region" description="Helical" evidence="1">
    <location>
        <begin position="59"/>
        <end position="75"/>
    </location>
</feature>
<sequence>MSDNNNKTKRMSKWVNKSNRSVYYLLGILIVAVIIMSFLDKNFLTQRNIFNVLNQQSTLGIVTMGVAMAMIAGCIDLTVGNVLACAAGVAAIAIARWGLRDG</sequence>
<comment type="caution">
    <text evidence="2">The sequence shown here is derived from an EMBL/GenBank/DDBJ whole genome shotgun (WGS) entry which is preliminary data.</text>
</comment>
<reference evidence="2" key="1">
    <citation type="journal article" date="2014" name="Front. Microbiol.">
        <title>High frequency of phylogenetically diverse reductive dehalogenase-homologous genes in deep subseafloor sedimentary metagenomes.</title>
        <authorList>
            <person name="Kawai M."/>
            <person name="Futagami T."/>
            <person name="Toyoda A."/>
            <person name="Takaki Y."/>
            <person name="Nishi S."/>
            <person name="Hori S."/>
            <person name="Arai W."/>
            <person name="Tsubouchi T."/>
            <person name="Morono Y."/>
            <person name="Uchiyama I."/>
            <person name="Ito T."/>
            <person name="Fujiyama A."/>
            <person name="Inagaki F."/>
            <person name="Takami H."/>
        </authorList>
    </citation>
    <scope>NUCLEOTIDE SEQUENCE</scope>
    <source>
        <strain evidence="2">Expedition CK06-06</strain>
    </source>
</reference>
<keyword evidence="1" id="KW-1133">Transmembrane helix</keyword>
<name>X1GNS0_9ZZZZ</name>
<gene>
    <name evidence="2" type="ORF">S03H2_17401</name>
</gene>
<dbReference type="EMBL" id="BARU01008972">
    <property type="protein sequence ID" value="GAH46480.1"/>
    <property type="molecule type" value="Genomic_DNA"/>
</dbReference>
<accession>X1GNS0</accession>
<proteinExistence type="predicted"/>
<organism evidence="2">
    <name type="scientific">marine sediment metagenome</name>
    <dbReference type="NCBI Taxonomy" id="412755"/>
    <lineage>
        <taxon>unclassified sequences</taxon>
        <taxon>metagenomes</taxon>
        <taxon>ecological metagenomes</taxon>
    </lineage>
</organism>
<evidence type="ECO:0000313" key="2">
    <source>
        <dbReference type="EMBL" id="GAH46480.1"/>
    </source>
</evidence>
<evidence type="ECO:0000256" key="1">
    <source>
        <dbReference type="SAM" id="Phobius"/>
    </source>
</evidence>
<dbReference type="AlphaFoldDB" id="X1GNS0"/>